<keyword evidence="2" id="KW-0732">Signal</keyword>
<feature type="region of interest" description="Disordered" evidence="1">
    <location>
        <begin position="194"/>
        <end position="222"/>
    </location>
</feature>
<dbReference type="SUPFAM" id="SSF159594">
    <property type="entry name" value="XCC0632-like"/>
    <property type="match status" value="1"/>
</dbReference>
<dbReference type="PROSITE" id="PS51257">
    <property type="entry name" value="PROKAR_LIPOPROTEIN"/>
    <property type="match status" value="1"/>
</dbReference>
<dbReference type="InterPro" id="IPR005586">
    <property type="entry name" value="ABC_trans_aux"/>
</dbReference>
<dbReference type="Proteomes" id="UP001297540">
    <property type="component" value="Chromosome"/>
</dbReference>
<feature type="signal peptide" evidence="2">
    <location>
        <begin position="1"/>
        <end position="22"/>
    </location>
</feature>
<dbReference type="Pfam" id="PF03886">
    <property type="entry name" value="ABC_trans_aux"/>
    <property type="match status" value="1"/>
</dbReference>
<reference evidence="4 6" key="1">
    <citation type="submission" date="2019-11" db="EMBL/GenBank/DDBJ databases">
        <title>Genomes of ocular Pseudomonas aeruginosa isolates.</title>
        <authorList>
            <person name="Khan M."/>
            <person name="Rice S.A."/>
            <person name="Willcox M.D.P."/>
            <person name="Stapleton F."/>
        </authorList>
    </citation>
    <scope>NUCLEOTIDE SEQUENCE [LARGE SCALE GENOMIC DNA]</scope>
    <source>
        <strain evidence="4 6">PA221</strain>
    </source>
</reference>
<accession>A0A071KVR9</accession>
<reference evidence="5" key="2">
    <citation type="submission" date="2023-06" db="EMBL/GenBank/DDBJ databases">
        <authorList>
            <consortium name="Clinical and Environmental Microbiology Branch: Whole genome sequencing antimicrobial resistance pathogens in the healthcare setting"/>
        </authorList>
    </citation>
    <scope>NUCLEOTIDE SEQUENCE</scope>
    <source>
        <strain evidence="5">2021CK-01020</strain>
    </source>
</reference>
<dbReference type="RefSeq" id="WP_003110318.1">
    <property type="nucleotide sequence ID" value="NZ_AP014622.1"/>
</dbReference>
<organism evidence="4 6">
    <name type="scientific">Pseudomonas aeruginosa</name>
    <dbReference type="NCBI Taxonomy" id="287"/>
    <lineage>
        <taxon>Bacteria</taxon>
        <taxon>Pseudomonadati</taxon>
        <taxon>Pseudomonadota</taxon>
        <taxon>Gammaproteobacteria</taxon>
        <taxon>Pseudomonadales</taxon>
        <taxon>Pseudomonadaceae</taxon>
        <taxon>Pseudomonas</taxon>
    </lineage>
</organism>
<dbReference type="AlphaFoldDB" id="A0A071KVR9"/>
<dbReference type="EMBL" id="CP136986">
    <property type="protein sequence ID" value="WOS77459.1"/>
    <property type="molecule type" value="Genomic_DNA"/>
</dbReference>
<dbReference type="Proteomes" id="UP000433532">
    <property type="component" value="Unassembled WGS sequence"/>
</dbReference>
<dbReference type="Gene3D" id="3.40.50.10610">
    <property type="entry name" value="ABC-type transport auxiliary lipoprotein component"/>
    <property type="match status" value="1"/>
</dbReference>
<evidence type="ECO:0000313" key="5">
    <source>
        <dbReference type="EMBL" id="WOS77459.1"/>
    </source>
</evidence>
<sequence>MSAWRVFACLSLVSLLGLTGCAVHPPAQLYQLDVGAAAVPKKDGGAAVLLGPVQLADYLKRDVMVQRQADGILSLSTDARWAGNLETNVSQQLLRQMSSELGSSRLALFPEKPGFTPQVQVMLTISRLDSGPKQPAVIEARWRLLDQKGDLKDSRVFHEEERHQGSIGDQIRAQSDLLKRLAAQLAKDVKPIAVAAEAPPPATARKPVAKPKAKEEEGPKMPLVVPIRTDAEVYRF</sequence>
<evidence type="ECO:0000256" key="1">
    <source>
        <dbReference type="SAM" id="MobiDB-lite"/>
    </source>
</evidence>
<evidence type="ECO:0000313" key="4">
    <source>
        <dbReference type="EMBL" id="MUI34252.1"/>
    </source>
</evidence>
<feature type="chain" id="PRO_5015027762" evidence="2">
    <location>
        <begin position="23"/>
        <end position="236"/>
    </location>
</feature>
<dbReference type="KEGG" id="paeb:NCGM1900_5710"/>
<evidence type="ECO:0000259" key="3">
    <source>
        <dbReference type="Pfam" id="PF03886"/>
    </source>
</evidence>
<evidence type="ECO:0000256" key="2">
    <source>
        <dbReference type="SAM" id="SignalP"/>
    </source>
</evidence>
<proteinExistence type="predicted"/>
<protein>
    <submittedName>
        <fullName evidence="5">Membrane integrity-associated transporter subunit PqiC</fullName>
    </submittedName>
</protein>
<name>A0A071KVR9_PSEAI</name>
<dbReference type="EMBL" id="WOAD01000002">
    <property type="protein sequence ID" value="MUI34252.1"/>
    <property type="molecule type" value="Genomic_DNA"/>
</dbReference>
<feature type="domain" description="ABC-type transport auxiliary lipoprotein component" evidence="3">
    <location>
        <begin position="30"/>
        <end position="186"/>
    </location>
</feature>
<gene>
    <name evidence="4" type="ORF">GNQ48_04470</name>
    <name evidence="5" type="ORF">L4V69_34100</name>
</gene>
<reference evidence="5" key="3">
    <citation type="submission" date="2023-10" db="EMBL/GenBank/DDBJ databases">
        <title>Pathogen: clinical or host-associated sample.</title>
        <authorList>
            <person name="Hergert J."/>
            <person name="Casey R."/>
            <person name="Wagner J."/>
            <person name="Young E.L."/>
            <person name="Oakeson K.F."/>
        </authorList>
    </citation>
    <scope>NUCLEOTIDE SEQUENCE</scope>
    <source>
        <strain evidence="5">2021CK-01020</strain>
    </source>
</reference>
<evidence type="ECO:0000313" key="6">
    <source>
        <dbReference type="Proteomes" id="UP000433532"/>
    </source>
</evidence>